<keyword evidence="6 10" id="KW-0067">ATP-binding</keyword>
<evidence type="ECO:0000256" key="6">
    <source>
        <dbReference type="ARBA" id="ARBA00022840"/>
    </source>
</evidence>
<dbReference type="SUPFAM" id="SSF52540">
    <property type="entry name" value="P-loop containing nucleoside triphosphate hydrolases"/>
    <property type="match status" value="1"/>
</dbReference>
<dbReference type="GO" id="GO:0005886">
    <property type="term" value="C:plasma membrane"/>
    <property type="evidence" value="ECO:0007669"/>
    <property type="project" value="UniProtKB-SubCell"/>
</dbReference>
<dbReference type="Gene3D" id="3.40.50.300">
    <property type="entry name" value="P-loop containing nucleotide triphosphate hydrolases"/>
    <property type="match status" value="1"/>
</dbReference>
<dbReference type="InterPro" id="IPR030679">
    <property type="entry name" value="ABC_ATPase_HisP-typ"/>
</dbReference>
<organism evidence="10 11">
    <name type="scientific">Sodalis ligni</name>
    <dbReference type="NCBI Taxonomy" id="2697027"/>
    <lineage>
        <taxon>Bacteria</taxon>
        <taxon>Pseudomonadati</taxon>
        <taxon>Pseudomonadota</taxon>
        <taxon>Gammaproteobacteria</taxon>
        <taxon>Enterobacterales</taxon>
        <taxon>Bruguierivoracaceae</taxon>
        <taxon>Sodalis</taxon>
    </lineage>
</organism>
<keyword evidence="11" id="KW-1185">Reference proteome</keyword>
<keyword evidence="5" id="KW-0547">Nucleotide-binding</keyword>
<dbReference type="PANTHER" id="PTHR43166">
    <property type="entry name" value="AMINO ACID IMPORT ATP-BINDING PROTEIN"/>
    <property type="match status" value="1"/>
</dbReference>
<dbReference type="PIRSF" id="PIRSF039085">
    <property type="entry name" value="ABC_ATPase_HisP"/>
    <property type="match status" value="1"/>
</dbReference>
<dbReference type="AlphaFoldDB" id="A0A4R1N6L6"/>
<evidence type="ECO:0000256" key="2">
    <source>
        <dbReference type="ARBA" id="ARBA00005417"/>
    </source>
</evidence>
<dbReference type="InterPro" id="IPR003439">
    <property type="entry name" value="ABC_transporter-like_ATP-bd"/>
</dbReference>
<dbReference type="Pfam" id="PF00005">
    <property type="entry name" value="ABC_tran"/>
    <property type="match status" value="1"/>
</dbReference>
<evidence type="ECO:0000256" key="1">
    <source>
        <dbReference type="ARBA" id="ARBA00004417"/>
    </source>
</evidence>
<sequence>MADWKKSTYQVESLPSSLTTPLISLAQVVKDYGDTRVLDHLNLAIPEGQKVALIGPSGSGKSTVLRLIKGLETVSNGTVTMDGAAVGSGRRQHRWFSRGPVRHQVGMVFQHFNLFPHLTVEQNIMEAPLRVLKLDVAQARERAHYYLQMVGLAHKAPAWPATLSGGQQQRVAIARALAMQPRVMLFDEVTSALDPESVGEVLKVIRDVAHGQNMTMLLVTHEMSFARDVADRVLFMEKGKIIDDGTPEQVLVNPLNPRTRQFLNILTER</sequence>
<comment type="caution">
    <text evidence="10">The sequence shown here is derived from an EMBL/GenBank/DDBJ whole genome shotgun (WGS) entry which is preliminary data.</text>
</comment>
<dbReference type="EMBL" id="SJOI01000001">
    <property type="protein sequence ID" value="TCL02875.1"/>
    <property type="molecule type" value="Genomic_DNA"/>
</dbReference>
<evidence type="ECO:0000259" key="9">
    <source>
        <dbReference type="PROSITE" id="PS50893"/>
    </source>
</evidence>
<protein>
    <submittedName>
        <fullName evidence="10">Amino acid ABC transporter ATP-binding protein (PAAT family)</fullName>
    </submittedName>
</protein>
<evidence type="ECO:0000313" key="11">
    <source>
        <dbReference type="Proteomes" id="UP000294555"/>
    </source>
</evidence>
<evidence type="ECO:0000256" key="8">
    <source>
        <dbReference type="ARBA" id="ARBA00023136"/>
    </source>
</evidence>
<feature type="domain" description="ABC transporter" evidence="9">
    <location>
        <begin position="23"/>
        <end position="263"/>
    </location>
</feature>
<dbReference type="PROSITE" id="PS00211">
    <property type="entry name" value="ABC_TRANSPORTER_1"/>
    <property type="match status" value="1"/>
</dbReference>
<keyword evidence="8" id="KW-0472">Membrane</keyword>
<dbReference type="PANTHER" id="PTHR43166:SF9">
    <property type="entry name" value="GLUTAMATE_ASPARTATE IMPORT ATP-BINDING PROTEIN GLTL"/>
    <property type="match status" value="1"/>
</dbReference>
<accession>A0A4R1N6L6</accession>
<comment type="similarity">
    <text evidence="2">Belongs to the ABC transporter superfamily.</text>
</comment>
<dbReference type="InterPro" id="IPR050086">
    <property type="entry name" value="MetN_ABC_transporter-like"/>
</dbReference>
<dbReference type="SMART" id="SM00382">
    <property type="entry name" value="AAA"/>
    <property type="match status" value="1"/>
</dbReference>
<reference evidence="10 11" key="1">
    <citation type="submission" date="2019-02" db="EMBL/GenBank/DDBJ databases">
        <title>Investigation of anaerobic lignin degradation for improved lignocellulosic biofuels.</title>
        <authorList>
            <person name="Deangelis K."/>
        </authorList>
    </citation>
    <scope>NUCLEOTIDE SEQUENCE [LARGE SCALE GENOMIC DNA]</scope>
    <source>
        <strain evidence="10 11">159R</strain>
    </source>
</reference>
<comment type="subcellular location">
    <subcellularLocation>
        <location evidence="1">Cell inner membrane</location>
        <topology evidence="1">Peripheral membrane protein</topology>
    </subcellularLocation>
</comment>
<gene>
    <name evidence="10" type="ORF">EZJ58_0914</name>
</gene>
<dbReference type="InterPro" id="IPR003593">
    <property type="entry name" value="AAA+_ATPase"/>
</dbReference>
<keyword evidence="3" id="KW-0813">Transport</keyword>
<dbReference type="Proteomes" id="UP000294555">
    <property type="component" value="Unassembled WGS sequence"/>
</dbReference>
<proteinExistence type="inferred from homology"/>
<dbReference type="PROSITE" id="PS50893">
    <property type="entry name" value="ABC_TRANSPORTER_2"/>
    <property type="match status" value="1"/>
</dbReference>
<dbReference type="OrthoDB" id="9802264at2"/>
<dbReference type="GO" id="GO:0015424">
    <property type="term" value="F:ABC-type amino acid transporter activity"/>
    <property type="evidence" value="ECO:0007669"/>
    <property type="project" value="InterPro"/>
</dbReference>
<keyword evidence="7" id="KW-0029">Amino-acid transport</keyword>
<evidence type="ECO:0000256" key="3">
    <source>
        <dbReference type="ARBA" id="ARBA00022448"/>
    </source>
</evidence>
<evidence type="ECO:0000256" key="7">
    <source>
        <dbReference type="ARBA" id="ARBA00022970"/>
    </source>
</evidence>
<evidence type="ECO:0000256" key="5">
    <source>
        <dbReference type="ARBA" id="ARBA00022741"/>
    </source>
</evidence>
<dbReference type="GO" id="GO:0016887">
    <property type="term" value="F:ATP hydrolysis activity"/>
    <property type="evidence" value="ECO:0007669"/>
    <property type="project" value="InterPro"/>
</dbReference>
<evidence type="ECO:0000256" key="4">
    <source>
        <dbReference type="ARBA" id="ARBA00022475"/>
    </source>
</evidence>
<name>A0A4R1N6L6_9GAMM</name>
<keyword evidence="4" id="KW-1003">Cell membrane</keyword>
<dbReference type="GO" id="GO:0005524">
    <property type="term" value="F:ATP binding"/>
    <property type="evidence" value="ECO:0007669"/>
    <property type="project" value="UniProtKB-KW"/>
</dbReference>
<dbReference type="InterPro" id="IPR017871">
    <property type="entry name" value="ABC_transporter-like_CS"/>
</dbReference>
<dbReference type="InterPro" id="IPR027417">
    <property type="entry name" value="P-loop_NTPase"/>
</dbReference>
<evidence type="ECO:0000313" key="10">
    <source>
        <dbReference type="EMBL" id="TCL02875.1"/>
    </source>
</evidence>